<reference evidence="2" key="1">
    <citation type="submission" date="2013-10" db="EMBL/GenBank/DDBJ databases">
        <title>Genome sequencing of Onchocerca volvulus.</title>
        <authorList>
            <person name="Cotton J."/>
            <person name="Tsai J."/>
            <person name="Stanley E."/>
            <person name="Tracey A."/>
            <person name="Holroyd N."/>
            <person name="Lustigman S."/>
            <person name="Berriman M."/>
        </authorList>
    </citation>
    <scope>NUCLEOTIDE SEQUENCE</scope>
</reference>
<organism evidence="1 2">
    <name type="scientific">Onchocerca volvulus</name>
    <dbReference type="NCBI Taxonomy" id="6282"/>
    <lineage>
        <taxon>Eukaryota</taxon>
        <taxon>Metazoa</taxon>
        <taxon>Ecdysozoa</taxon>
        <taxon>Nematoda</taxon>
        <taxon>Chromadorea</taxon>
        <taxon>Rhabditida</taxon>
        <taxon>Spirurina</taxon>
        <taxon>Spiruromorpha</taxon>
        <taxon>Filarioidea</taxon>
        <taxon>Onchocercidae</taxon>
        <taxon>Onchocerca</taxon>
    </lineage>
</organism>
<name>A0A8R1U0P6_ONCVO</name>
<dbReference type="EnsemblMetazoa" id="OVOC9439.1">
    <property type="protein sequence ID" value="OVOC9439.1"/>
    <property type="gene ID" value="WBGene00246248"/>
</dbReference>
<dbReference type="Proteomes" id="UP000024404">
    <property type="component" value="Unassembled WGS sequence"/>
</dbReference>
<keyword evidence="2" id="KW-1185">Reference proteome</keyword>
<dbReference type="EMBL" id="CMVM020000272">
    <property type="status" value="NOT_ANNOTATED_CDS"/>
    <property type="molecule type" value="Genomic_DNA"/>
</dbReference>
<protein>
    <submittedName>
        <fullName evidence="1">Uncharacterized protein</fullName>
    </submittedName>
</protein>
<accession>A0A8R1U0P6</accession>
<proteinExistence type="predicted"/>
<sequence length="133" mass="15490">MENRSVPICYVLHVDEIQLAWSHRLFVMFSGSNVEASTFLVETIAEEKLRKKLLKWKSELDFLESHYITAFYFTKESKESTNSEKIFSETFDIQPITLRLAASELIEIGLIYYNSTMKRNPGSVYAIVGYKKF</sequence>
<evidence type="ECO:0000313" key="1">
    <source>
        <dbReference type="EnsemblMetazoa" id="OVOC9439.1"/>
    </source>
</evidence>
<evidence type="ECO:0000313" key="2">
    <source>
        <dbReference type="Proteomes" id="UP000024404"/>
    </source>
</evidence>
<reference evidence="1" key="2">
    <citation type="submission" date="2022-06" db="UniProtKB">
        <authorList>
            <consortium name="EnsemblMetazoa"/>
        </authorList>
    </citation>
    <scope>IDENTIFICATION</scope>
</reference>
<dbReference type="AlphaFoldDB" id="A0A8R1U0P6"/>